<gene>
    <name evidence="9" type="primary">recJ</name>
    <name evidence="9" type="ORF">H9882_03095</name>
</gene>
<evidence type="ECO:0000259" key="8">
    <source>
        <dbReference type="Pfam" id="PF17768"/>
    </source>
</evidence>
<evidence type="ECO:0000313" key="10">
    <source>
        <dbReference type="Proteomes" id="UP000713596"/>
    </source>
</evidence>
<keyword evidence="3" id="KW-0540">Nuclease</keyword>
<evidence type="ECO:0000256" key="2">
    <source>
        <dbReference type="ARBA" id="ARBA00019841"/>
    </source>
</evidence>
<proteinExistence type="inferred from homology"/>
<dbReference type="Proteomes" id="UP000713596">
    <property type="component" value="Unassembled WGS sequence"/>
</dbReference>
<feature type="domain" description="DDH" evidence="6">
    <location>
        <begin position="80"/>
        <end position="227"/>
    </location>
</feature>
<dbReference type="GO" id="GO:0006281">
    <property type="term" value="P:DNA repair"/>
    <property type="evidence" value="ECO:0007669"/>
    <property type="project" value="InterPro"/>
</dbReference>
<dbReference type="PANTHER" id="PTHR30255">
    <property type="entry name" value="SINGLE-STRANDED-DNA-SPECIFIC EXONUCLEASE RECJ"/>
    <property type="match status" value="1"/>
</dbReference>
<dbReference type="InterPro" id="IPR041122">
    <property type="entry name" value="RecJ_OB"/>
</dbReference>
<dbReference type="AlphaFoldDB" id="A0A948T1Y1"/>
<sequence>MTYRAWQVKKSDEAAAAKLAASIGAPMLLARVLVSRGIQSPQEAMAFLSEDAPLSDPFLLKDMDKAVERILSAIDSGEPMVIFGDYDVDGVTATALLYSHLRGMGANVRCKLPNREGDGYGLSMGIVEQLAEKGYKLIITVDNGIAALAEAKRAKELGVDLIITDHHLPAEELPDAYAVIDPARKDDESPCKTLCGAGVAFKLCAALDGCAPEDLLEFCGDLAAIGTVADVMLLTGENRTIVKHGLQVLQNSERPGLLALLEASGLGERPITSENIGFAIAPRLNAAGRMDSAVTALQLLLCEDYERAEQLSQQLVDYNLARQQAEQDIMAQAEAQLAQNPQCRNDRVIVVWGEGFHPGVIGIVASRLVERYGKPVLVISLQNGEGKGSGRSIPGFDLHKALSACKDILIRYGGHAMAAGLSVEQANLEALRQTINEFTAREYPMLEMPPLEMDVAVQLDRLSVEDVEGLDYLAPCGNGNPAPLFLLQDALIEGVYPVGDGRHCRVRLHQGASTLYGVYFGTSVAQLPYQVGDRVDVALSLSVYEGKAGTQLSARIKEIRPTGQPDHVVKQAALFQAFCQGAKLNDKQRQLLTPQRSQIVALYRMIQDGNVWAGDLQPVFAKLGWEHAGRVLVGLEALLQLGLVERFEDGQAVKYAPVAVSEKKDLFSAPILKRLEG</sequence>
<dbReference type="GO" id="GO:0003676">
    <property type="term" value="F:nucleic acid binding"/>
    <property type="evidence" value="ECO:0007669"/>
    <property type="project" value="InterPro"/>
</dbReference>
<dbReference type="InterPro" id="IPR001667">
    <property type="entry name" value="DDH_dom"/>
</dbReference>
<dbReference type="Pfam" id="PF02272">
    <property type="entry name" value="DHHA1"/>
    <property type="match status" value="1"/>
</dbReference>
<dbReference type="NCBIfam" id="TIGR00644">
    <property type="entry name" value="recJ"/>
    <property type="match status" value="1"/>
</dbReference>
<dbReference type="InterPro" id="IPR003156">
    <property type="entry name" value="DHHA1_dom"/>
</dbReference>
<keyword evidence="4" id="KW-0378">Hydrolase</keyword>
<evidence type="ECO:0000256" key="4">
    <source>
        <dbReference type="ARBA" id="ARBA00022801"/>
    </source>
</evidence>
<name>A0A948T1Y1_9FIRM</name>
<reference evidence="9" key="1">
    <citation type="journal article" date="2021" name="PeerJ">
        <title>Extensive microbial diversity within the chicken gut microbiome revealed by metagenomics and culture.</title>
        <authorList>
            <person name="Gilroy R."/>
            <person name="Ravi A."/>
            <person name="Getino M."/>
            <person name="Pursley I."/>
            <person name="Horton D.L."/>
            <person name="Alikhan N.F."/>
            <person name="Baker D."/>
            <person name="Gharbi K."/>
            <person name="Hall N."/>
            <person name="Watson M."/>
            <person name="Adriaenssens E.M."/>
            <person name="Foster-Nyarko E."/>
            <person name="Jarju S."/>
            <person name="Secka A."/>
            <person name="Antonio M."/>
            <person name="Oren A."/>
            <person name="Chaudhuri R.R."/>
            <person name="La Ragione R."/>
            <person name="Hildebrand F."/>
            <person name="Pallen M.J."/>
        </authorList>
    </citation>
    <scope>NUCLEOTIDE SEQUENCE</scope>
    <source>
        <strain evidence="9">B5_2728</strain>
    </source>
</reference>
<evidence type="ECO:0000256" key="5">
    <source>
        <dbReference type="ARBA" id="ARBA00022839"/>
    </source>
</evidence>
<evidence type="ECO:0000256" key="1">
    <source>
        <dbReference type="ARBA" id="ARBA00005915"/>
    </source>
</evidence>
<organism evidence="9 10">
    <name type="scientific">Candidatus Allofournierella pullistercoris</name>
    <dbReference type="NCBI Taxonomy" id="2838597"/>
    <lineage>
        <taxon>Bacteria</taxon>
        <taxon>Bacillati</taxon>
        <taxon>Bacillota</taxon>
        <taxon>Clostridia</taxon>
        <taxon>Eubacteriales</taxon>
        <taxon>Oscillospiraceae</taxon>
        <taxon>Allofournierella</taxon>
    </lineage>
</organism>
<dbReference type="InterPro" id="IPR051673">
    <property type="entry name" value="SSDNA_exonuclease_RecJ"/>
</dbReference>
<dbReference type="GO" id="GO:0008409">
    <property type="term" value="F:5'-3' exonuclease activity"/>
    <property type="evidence" value="ECO:0007669"/>
    <property type="project" value="InterPro"/>
</dbReference>
<accession>A0A948T1Y1</accession>
<keyword evidence="5 9" id="KW-0269">Exonuclease</keyword>
<feature type="domain" description="RecJ OB" evidence="8">
    <location>
        <begin position="454"/>
        <end position="557"/>
    </location>
</feature>
<dbReference type="Pfam" id="PF17768">
    <property type="entry name" value="RecJ_OB"/>
    <property type="match status" value="1"/>
</dbReference>
<dbReference type="GO" id="GO:0006310">
    <property type="term" value="P:DNA recombination"/>
    <property type="evidence" value="ECO:0007669"/>
    <property type="project" value="InterPro"/>
</dbReference>
<dbReference type="InterPro" id="IPR038763">
    <property type="entry name" value="DHH_sf"/>
</dbReference>
<evidence type="ECO:0000313" key="9">
    <source>
        <dbReference type="EMBL" id="MBU3805862.1"/>
    </source>
</evidence>
<protein>
    <recommendedName>
        <fullName evidence="2">Single-stranded-DNA-specific exonuclease RecJ</fullName>
    </recommendedName>
</protein>
<dbReference type="EMBL" id="JAHLFP010000021">
    <property type="protein sequence ID" value="MBU3805862.1"/>
    <property type="molecule type" value="Genomic_DNA"/>
</dbReference>
<feature type="domain" description="DHHA1" evidence="7">
    <location>
        <begin position="346"/>
        <end position="439"/>
    </location>
</feature>
<comment type="similarity">
    <text evidence="1">Belongs to the RecJ family.</text>
</comment>
<dbReference type="PANTHER" id="PTHR30255:SF2">
    <property type="entry name" value="SINGLE-STRANDED-DNA-SPECIFIC EXONUCLEASE RECJ"/>
    <property type="match status" value="1"/>
</dbReference>
<evidence type="ECO:0000259" key="6">
    <source>
        <dbReference type="Pfam" id="PF01368"/>
    </source>
</evidence>
<reference evidence="9" key="2">
    <citation type="submission" date="2021-04" db="EMBL/GenBank/DDBJ databases">
        <authorList>
            <person name="Gilroy R."/>
        </authorList>
    </citation>
    <scope>NUCLEOTIDE SEQUENCE</scope>
    <source>
        <strain evidence="9">B5_2728</strain>
    </source>
</reference>
<evidence type="ECO:0000259" key="7">
    <source>
        <dbReference type="Pfam" id="PF02272"/>
    </source>
</evidence>
<evidence type="ECO:0000256" key="3">
    <source>
        <dbReference type="ARBA" id="ARBA00022722"/>
    </source>
</evidence>
<dbReference type="InterPro" id="IPR004610">
    <property type="entry name" value="RecJ"/>
</dbReference>
<dbReference type="SUPFAM" id="SSF64182">
    <property type="entry name" value="DHH phosphoesterases"/>
    <property type="match status" value="1"/>
</dbReference>
<dbReference type="Pfam" id="PF01368">
    <property type="entry name" value="DHH"/>
    <property type="match status" value="1"/>
</dbReference>
<dbReference type="Gene3D" id="3.90.1640.30">
    <property type="match status" value="1"/>
</dbReference>
<dbReference type="Gene3D" id="3.10.310.30">
    <property type="match status" value="1"/>
</dbReference>
<comment type="caution">
    <text evidence="9">The sequence shown here is derived from an EMBL/GenBank/DDBJ whole genome shotgun (WGS) entry which is preliminary data.</text>
</comment>